<feature type="transmembrane region" description="Helical" evidence="5">
    <location>
        <begin position="42"/>
        <end position="59"/>
    </location>
</feature>
<dbReference type="PANTHER" id="PTHR32303:SF4">
    <property type="entry name" value="QUINOPROTEIN GLUCOSE DEHYDROGENASE"/>
    <property type="match status" value="1"/>
</dbReference>
<keyword evidence="3" id="KW-0560">Oxidoreductase</keyword>
<sequence length="782" mass="83827">MSEPNAGTGLRWLVSAYGAILAIVGLVLGGGGLWLAALGGSWYYLIAGAALVVAGVLMSRRAPAGFALFAAVALLTVPWALWETGGAFWGLVPRLAPWLVMGIVAALLWPLVGGARTRIPAFAVAGLLLLVGIAGGVAMFRPHGVIRPAKVTHAAIPANPGAPARWEYYGYAPGGTRFVPYTAINRDNVVDLEVAWTFRTGEAPVKGTEFQNTPIQIGDSVYVCTPLNQVIALDADTGAEKWRFDPEVEPNQFWNRCRGVGYYESRLVPEGAACHARVVLTTNDARMIALDAATGAPCEAFGARGEANLEDGLGEVKPSYYMPTSMPTVIEDLVIVGGWVFDGREVGEPSGVIRAYSAENGELVWAWDLGDPEITKLPPEGETYTRGTPNMWSTPAFDPELGLIYLPLGNSTPDFWGGHRSEASKEYGASIVALDYRTGREKWHFQTTHYDVWDYDVPAQPALVDIPDGAGGVIPAVAQVTKTGFTYVLDRRTGAPVKEVVETPVSQDGEEGAALSPTQPFSTGMPHLGGDRLTEADMWGATMFDQLACRVAFRQLRYDGPFTPLSSEDMALIYPGFYGGMNWGSVAIDENLGYMIVNDIRMPQQATFIRREDVTAEMAASLSHDAGVHPQNGTPWAALRGGFYSPLGIPCHAPPWGTVSAVDLKTGELVWQRPAGSIEDATLSNGLKLPLPMEIGMPTLGGPLSTAGGITFFAGTQDYYLRAYDTATGDELWKGRLPVGGQATPMSYVSPNTGEQYVVVAAGGARQSPDRGDYVVAYKLRR</sequence>
<accession>A0A2W5QFC9</accession>
<feature type="domain" description="Pyrrolo-quinoline quinone repeat" evidence="6">
    <location>
        <begin position="166"/>
        <end position="758"/>
    </location>
</feature>
<dbReference type="SMART" id="SM00564">
    <property type="entry name" value="PQQ"/>
    <property type="match status" value="4"/>
</dbReference>
<dbReference type="EMBL" id="QFPW01000005">
    <property type="protein sequence ID" value="PZQ50160.1"/>
    <property type="molecule type" value="Genomic_DNA"/>
</dbReference>
<dbReference type="SUPFAM" id="SSF50998">
    <property type="entry name" value="Quinoprotein alcohol dehydrogenase-like"/>
    <property type="match status" value="1"/>
</dbReference>
<feature type="transmembrane region" description="Helical" evidence="5">
    <location>
        <begin position="119"/>
        <end position="140"/>
    </location>
</feature>
<keyword evidence="5" id="KW-0472">Membrane</keyword>
<name>A0A2W5QFC9_RHOSU</name>
<evidence type="ECO:0000256" key="4">
    <source>
        <dbReference type="SAM" id="MobiDB-lite"/>
    </source>
</evidence>
<evidence type="ECO:0000256" key="3">
    <source>
        <dbReference type="ARBA" id="ARBA00023002"/>
    </source>
</evidence>
<dbReference type="CDD" id="cd10280">
    <property type="entry name" value="PQQ_mGDH"/>
    <property type="match status" value="1"/>
</dbReference>
<evidence type="ECO:0000256" key="5">
    <source>
        <dbReference type="SAM" id="Phobius"/>
    </source>
</evidence>
<organism evidence="7 8">
    <name type="scientific">Rhodovulum sulfidophilum</name>
    <name type="common">Rhodobacter sulfidophilus</name>
    <dbReference type="NCBI Taxonomy" id="35806"/>
    <lineage>
        <taxon>Bacteria</taxon>
        <taxon>Pseudomonadati</taxon>
        <taxon>Pseudomonadota</taxon>
        <taxon>Alphaproteobacteria</taxon>
        <taxon>Rhodobacterales</taxon>
        <taxon>Paracoccaceae</taxon>
        <taxon>Rhodovulum</taxon>
    </lineage>
</organism>
<dbReference type="NCBIfam" id="TIGR03074">
    <property type="entry name" value="PQQ_membr_DH"/>
    <property type="match status" value="1"/>
</dbReference>
<gene>
    <name evidence="7" type="ORF">DI556_08820</name>
</gene>
<comment type="cofactor">
    <cofactor evidence="1">
        <name>pyrroloquinoline quinone</name>
        <dbReference type="ChEBI" id="CHEBI:58442"/>
    </cofactor>
</comment>
<dbReference type="InterPro" id="IPR018391">
    <property type="entry name" value="PQQ_b-propeller_rpt"/>
</dbReference>
<evidence type="ECO:0000256" key="1">
    <source>
        <dbReference type="ARBA" id="ARBA00001931"/>
    </source>
</evidence>
<dbReference type="InterPro" id="IPR002372">
    <property type="entry name" value="PQQ_rpt_dom"/>
</dbReference>
<feature type="transmembrane region" description="Helical" evidence="5">
    <location>
        <begin position="12"/>
        <end position="36"/>
    </location>
</feature>
<evidence type="ECO:0000313" key="7">
    <source>
        <dbReference type="EMBL" id="PZQ50160.1"/>
    </source>
</evidence>
<dbReference type="GO" id="GO:0048038">
    <property type="term" value="F:quinone binding"/>
    <property type="evidence" value="ECO:0007669"/>
    <property type="project" value="InterPro"/>
</dbReference>
<evidence type="ECO:0000313" key="8">
    <source>
        <dbReference type="Proteomes" id="UP000249185"/>
    </source>
</evidence>
<dbReference type="Gene3D" id="2.140.10.10">
    <property type="entry name" value="Quinoprotein alcohol dehydrogenase-like superfamily"/>
    <property type="match status" value="2"/>
</dbReference>
<reference evidence="7 8" key="1">
    <citation type="submission" date="2017-08" db="EMBL/GenBank/DDBJ databases">
        <title>Infants hospitalized years apart are colonized by the same room-sourced microbial strains.</title>
        <authorList>
            <person name="Brooks B."/>
            <person name="Olm M.R."/>
            <person name="Firek B.A."/>
            <person name="Baker R."/>
            <person name="Thomas B.C."/>
            <person name="Morowitz M.J."/>
            <person name="Banfield J.F."/>
        </authorList>
    </citation>
    <scope>NUCLEOTIDE SEQUENCE [LARGE SCALE GENOMIC DNA]</scope>
    <source>
        <strain evidence="7">S2_005_002_R2_34</strain>
    </source>
</reference>
<comment type="caution">
    <text evidence="7">The sequence shown here is derived from an EMBL/GenBank/DDBJ whole genome shotgun (WGS) entry which is preliminary data.</text>
</comment>
<keyword evidence="5" id="KW-1133">Transmembrane helix</keyword>
<evidence type="ECO:0000256" key="2">
    <source>
        <dbReference type="ARBA" id="ARBA00008156"/>
    </source>
</evidence>
<comment type="similarity">
    <text evidence="2">Belongs to the bacterial PQQ dehydrogenase family.</text>
</comment>
<dbReference type="GO" id="GO:0008876">
    <property type="term" value="F:quinoprotein glucose dehydrogenase activity"/>
    <property type="evidence" value="ECO:0007669"/>
    <property type="project" value="TreeGrafter"/>
</dbReference>
<evidence type="ECO:0000259" key="6">
    <source>
        <dbReference type="Pfam" id="PF01011"/>
    </source>
</evidence>
<proteinExistence type="inferred from homology"/>
<dbReference type="PANTHER" id="PTHR32303">
    <property type="entry name" value="QUINOPROTEIN ALCOHOL DEHYDROGENASE (CYTOCHROME C)"/>
    <property type="match status" value="1"/>
</dbReference>
<feature type="transmembrane region" description="Helical" evidence="5">
    <location>
        <begin position="66"/>
        <end position="89"/>
    </location>
</feature>
<feature type="transmembrane region" description="Helical" evidence="5">
    <location>
        <begin position="95"/>
        <end position="112"/>
    </location>
</feature>
<dbReference type="InterPro" id="IPR011047">
    <property type="entry name" value="Quinoprotein_ADH-like_sf"/>
</dbReference>
<dbReference type="GO" id="GO:0016020">
    <property type="term" value="C:membrane"/>
    <property type="evidence" value="ECO:0007669"/>
    <property type="project" value="InterPro"/>
</dbReference>
<dbReference type="Proteomes" id="UP000249185">
    <property type="component" value="Unassembled WGS sequence"/>
</dbReference>
<dbReference type="AlphaFoldDB" id="A0A2W5QFC9"/>
<feature type="region of interest" description="Disordered" evidence="4">
    <location>
        <begin position="504"/>
        <end position="526"/>
    </location>
</feature>
<protein>
    <submittedName>
        <fullName evidence="7">Membrane-bound PQQ-dependent dehydrogenase, glucose/quinate/shikimate family</fullName>
    </submittedName>
</protein>
<dbReference type="Pfam" id="PF01011">
    <property type="entry name" value="PQQ"/>
    <property type="match status" value="1"/>
</dbReference>
<keyword evidence="5" id="KW-0812">Transmembrane</keyword>
<dbReference type="InterPro" id="IPR017511">
    <property type="entry name" value="PQQ_mDH"/>
</dbReference>